<keyword evidence="5" id="KW-1185">Reference proteome</keyword>
<keyword evidence="2" id="KW-0812">Transmembrane</keyword>
<keyword evidence="2" id="KW-0472">Membrane</keyword>
<dbReference type="RefSeq" id="WP_187321323.1">
    <property type="nucleotide sequence ID" value="NZ_JACSCY010000022.1"/>
</dbReference>
<protein>
    <submittedName>
        <fullName evidence="4">BatD family protein</fullName>
    </submittedName>
</protein>
<feature type="chain" id="PRO_5046775548" evidence="3">
    <location>
        <begin position="24"/>
        <end position="500"/>
    </location>
</feature>
<feature type="region of interest" description="Disordered" evidence="1">
    <location>
        <begin position="124"/>
        <end position="155"/>
    </location>
</feature>
<dbReference type="InterPro" id="IPR025738">
    <property type="entry name" value="BatD"/>
</dbReference>
<comment type="caution">
    <text evidence="4">The sequence shown here is derived from an EMBL/GenBank/DDBJ whole genome shotgun (WGS) entry which is preliminary data.</text>
</comment>
<evidence type="ECO:0000256" key="1">
    <source>
        <dbReference type="SAM" id="MobiDB-lite"/>
    </source>
</evidence>
<dbReference type="EMBL" id="JACSCY010000022">
    <property type="protein sequence ID" value="MBC6613110.1"/>
    <property type="molecule type" value="Genomic_DNA"/>
</dbReference>
<reference evidence="4 5" key="1">
    <citation type="submission" date="2020-08" db="EMBL/GenBank/DDBJ databases">
        <title>Hymenobacter sp.</title>
        <authorList>
            <person name="Kim M.K."/>
        </authorList>
    </citation>
    <scope>NUCLEOTIDE SEQUENCE [LARGE SCALE GENOMIC DNA]</scope>
    <source>
        <strain evidence="4 5">BT507</strain>
    </source>
</reference>
<sequence length="500" mass="55634">MIRLQAILCFLLLLLAETSRAQAVPPASDAGQAVVVLGRTEFPINEYFTISFTLRGASLDRYSAFPDIEGFKKSGKLNTTTTRTVGGQSSIELTITQRYAAYQEGEFELPPFTITVNGNPIRSPGATLQVGPQQAQATPPAAGTNPSSNNQPLQGIGLLDELFGKPKPDAYVEPKDHAFLALVADKSSVYVGEGVHVNMYFYLTPTDQGLLDFYNFAGQLPGIIQQLQQRTAWEEHFEDQEITPETITVGGKSYLRYRLYETELYPLTAEALRFPIISLQMVKYKVAKDPTADPTDRLEGYKTYFTDPLTIAVKPLPPHPLRDQVAVGRYQLREAIDRTAFQVGQAFTYTFSVEGEGNLATLSAPTLRPQPGVELYGPDIRQDLTRQSGRVGGRKRFTYRLVPRQPGPLPLDSLLTLVYFNLATARYDTLRPQLVVSVQDAPQKAAFRPRPDDPFYTEALQAADNTLQPLNAYRDVRRYTNIVLVLLIGLAGYGWWRGSR</sequence>
<accession>A0ABR7MPV1</accession>
<gene>
    <name evidence="4" type="ORF">H8B15_19460</name>
</gene>
<evidence type="ECO:0000313" key="4">
    <source>
        <dbReference type="EMBL" id="MBC6613110.1"/>
    </source>
</evidence>
<feature type="signal peptide" evidence="3">
    <location>
        <begin position="1"/>
        <end position="23"/>
    </location>
</feature>
<name>A0ABR7MPV1_9BACT</name>
<dbReference type="PANTHER" id="PTHR40940">
    <property type="entry name" value="PROTEIN BATD-RELATED"/>
    <property type="match status" value="1"/>
</dbReference>
<feature type="transmembrane region" description="Helical" evidence="2">
    <location>
        <begin position="479"/>
        <end position="496"/>
    </location>
</feature>
<evidence type="ECO:0000256" key="3">
    <source>
        <dbReference type="SAM" id="SignalP"/>
    </source>
</evidence>
<dbReference type="Pfam" id="PF13584">
    <property type="entry name" value="BatD"/>
    <property type="match status" value="2"/>
</dbReference>
<dbReference type="PANTHER" id="PTHR40940:SF2">
    <property type="entry name" value="BATD"/>
    <property type="match status" value="1"/>
</dbReference>
<evidence type="ECO:0000256" key="2">
    <source>
        <dbReference type="SAM" id="Phobius"/>
    </source>
</evidence>
<keyword evidence="2" id="KW-1133">Transmembrane helix</keyword>
<feature type="compositionally biased region" description="Low complexity" evidence="1">
    <location>
        <begin position="131"/>
        <end position="144"/>
    </location>
</feature>
<keyword evidence="3" id="KW-0732">Signal</keyword>
<organism evidence="4 5">
    <name type="scientific">Hymenobacter citatus</name>
    <dbReference type="NCBI Taxonomy" id="2763506"/>
    <lineage>
        <taxon>Bacteria</taxon>
        <taxon>Pseudomonadati</taxon>
        <taxon>Bacteroidota</taxon>
        <taxon>Cytophagia</taxon>
        <taxon>Cytophagales</taxon>
        <taxon>Hymenobacteraceae</taxon>
        <taxon>Hymenobacter</taxon>
    </lineage>
</organism>
<proteinExistence type="predicted"/>
<dbReference type="Proteomes" id="UP000622017">
    <property type="component" value="Unassembled WGS sequence"/>
</dbReference>
<evidence type="ECO:0000313" key="5">
    <source>
        <dbReference type="Proteomes" id="UP000622017"/>
    </source>
</evidence>